<organism evidence="2 3">
    <name type="scientific">Thermogemmatispora aurantia</name>
    <dbReference type="NCBI Taxonomy" id="2045279"/>
    <lineage>
        <taxon>Bacteria</taxon>
        <taxon>Bacillati</taxon>
        <taxon>Chloroflexota</taxon>
        <taxon>Ktedonobacteria</taxon>
        <taxon>Thermogemmatisporales</taxon>
        <taxon>Thermogemmatisporaceae</taxon>
        <taxon>Thermogemmatispora</taxon>
    </lineage>
</organism>
<keyword evidence="3" id="KW-1185">Reference proteome</keyword>
<dbReference type="EMBL" id="BKZV01000003">
    <property type="protein sequence ID" value="GER83648.1"/>
    <property type="molecule type" value="Genomic_DNA"/>
</dbReference>
<reference evidence="2 3" key="1">
    <citation type="journal article" date="2019" name="Int. J. Syst. Evol. Microbiol.">
        <title>Thermogemmatispora aurantia sp. nov. and Thermogemmatispora argillosa sp. nov., within the class Ktedonobacteria, and emended description of the genus Thermogemmatispora.</title>
        <authorList>
            <person name="Zheng Y."/>
            <person name="Wang C.M."/>
            <person name="Sakai Y."/>
            <person name="Abe K."/>
            <person name="Yokota A."/>
            <person name="Yabe S."/>
        </authorList>
    </citation>
    <scope>NUCLEOTIDE SEQUENCE [LARGE SCALE GENOMIC DNA]</scope>
    <source>
        <strain evidence="2 3">A1-2</strain>
    </source>
</reference>
<sequence length="161" mass="18544">MLRYKERMSESEQEQSKTLPVSVVRFGLGKEIQLYPEELAVVKREEGEETRIPLAQIQRLILMPGDPNPAKLILLADLDENETVMLAEGMSNVRDFRAMLPRLRELAPHIQFDPPDMEEQLRQALNTRRAWTLTCYGAILLVCILLYLIYLLVAYIGSHHP</sequence>
<dbReference type="Proteomes" id="UP000334820">
    <property type="component" value="Unassembled WGS sequence"/>
</dbReference>
<evidence type="ECO:0000313" key="3">
    <source>
        <dbReference type="Proteomes" id="UP000334820"/>
    </source>
</evidence>
<protein>
    <submittedName>
        <fullName evidence="2">Uncharacterized protein</fullName>
    </submittedName>
</protein>
<name>A0A5J4K4K1_9CHLR</name>
<feature type="transmembrane region" description="Helical" evidence="1">
    <location>
        <begin position="130"/>
        <end position="156"/>
    </location>
</feature>
<comment type="caution">
    <text evidence="2">The sequence shown here is derived from an EMBL/GenBank/DDBJ whole genome shotgun (WGS) entry which is preliminary data.</text>
</comment>
<evidence type="ECO:0000313" key="2">
    <source>
        <dbReference type="EMBL" id="GER83648.1"/>
    </source>
</evidence>
<evidence type="ECO:0000256" key="1">
    <source>
        <dbReference type="SAM" id="Phobius"/>
    </source>
</evidence>
<dbReference type="AlphaFoldDB" id="A0A5J4K4K1"/>
<keyword evidence="1" id="KW-0812">Transmembrane</keyword>
<proteinExistence type="predicted"/>
<accession>A0A5J4K4K1</accession>
<keyword evidence="1" id="KW-1133">Transmembrane helix</keyword>
<gene>
    <name evidence="2" type="ORF">KTAU_22850</name>
</gene>
<keyword evidence="1" id="KW-0472">Membrane</keyword>